<gene>
    <name evidence="1" type="ORF">JI435_306590</name>
</gene>
<sequence>QRRNPRLAVPCQMLEPKILVMTCAAHHVCNRFTMSNHFSSVHRVFDVSLTLCFLAIREVHLSLHEDQCHKRRLSSNWPTVQILRTLYW</sequence>
<keyword evidence="2" id="KW-1185">Reference proteome</keyword>
<feature type="non-terminal residue" evidence="1">
    <location>
        <position position="1"/>
    </location>
</feature>
<dbReference type="AlphaFoldDB" id="A0A7U2HTB5"/>
<evidence type="ECO:0000313" key="2">
    <source>
        <dbReference type="Proteomes" id="UP000663193"/>
    </source>
</evidence>
<proteinExistence type="predicted"/>
<protein>
    <submittedName>
        <fullName evidence="1">Uncharacterized protein</fullName>
    </submittedName>
</protein>
<reference evidence="2" key="1">
    <citation type="journal article" date="2021" name="BMC Genomics">
        <title>Chromosome-level genome assembly and manually-curated proteome of model necrotroph Parastagonospora nodorum Sn15 reveals a genome-wide trove of candidate effector homologs, and redundancy of virulence-related functions within an accessory chromosome.</title>
        <authorList>
            <person name="Bertazzoni S."/>
            <person name="Jones D.A.B."/>
            <person name="Phan H.T."/>
            <person name="Tan K.-C."/>
            <person name="Hane J.K."/>
        </authorList>
    </citation>
    <scope>NUCLEOTIDE SEQUENCE [LARGE SCALE GENOMIC DNA]</scope>
    <source>
        <strain evidence="2">SN15 / ATCC MYA-4574 / FGSC 10173)</strain>
    </source>
</reference>
<evidence type="ECO:0000313" key="1">
    <source>
        <dbReference type="EMBL" id="QRC90058.1"/>
    </source>
</evidence>
<dbReference type="Proteomes" id="UP000663193">
    <property type="component" value="Chromosome 1"/>
</dbReference>
<dbReference type="EMBL" id="CP069023">
    <property type="protein sequence ID" value="QRC90058.1"/>
    <property type="molecule type" value="Genomic_DNA"/>
</dbReference>
<name>A0A7U2HTB5_PHANO</name>
<dbReference type="VEuPathDB" id="FungiDB:JI435_306590"/>
<organism evidence="1 2">
    <name type="scientific">Phaeosphaeria nodorum (strain SN15 / ATCC MYA-4574 / FGSC 10173)</name>
    <name type="common">Glume blotch fungus</name>
    <name type="synonym">Parastagonospora nodorum</name>
    <dbReference type="NCBI Taxonomy" id="321614"/>
    <lineage>
        <taxon>Eukaryota</taxon>
        <taxon>Fungi</taxon>
        <taxon>Dikarya</taxon>
        <taxon>Ascomycota</taxon>
        <taxon>Pezizomycotina</taxon>
        <taxon>Dothideomycetes</taxon>
        <taxon>Pleosporomycetidae</taxon>
        <taxon>Pleosporales</taxon>
        <taxon>Pleosporineae</taxon>
        <taxon>Phaeosphaeriaceae</taxon>
        <taxon>Parastagonospora</taxon>
    </lineage>
</organism>
<accession>A0A7U2HTB5</accession>